<proteinExistence type="predicted"/>
<sequence>MKSKVDRCNAKADKSRISIKDEKPDNLHKVRKKIEEILLERENKKLWEL</sequence>
<gene>
    <name evidence="1" type="ORF">I3X05_21380</name>
</gene>
<dbReference type="AlphaFoldDB" id="A0AAJ4LW44"/>
<evidence type="ECO:0000313" key="1">
    <source>
        <dbReference type="EMBL" id="QPL55523.1"/>
    </source>
</evidence>
<name>A0AAJ4LW44_9VIBR</name>
<protein>
    <submittedName>
        <fullName evidence="1">Uncharacterized protein</fullName>
    </submittedName>
</protein>
<dbReference type="RefSeq" id="WP_171816715.1">
    <property type="nucleotide sequence ID" value="NZ_CP065218.1"/>
</dbReference>
<accession>A0AAJ4LW44</accession>
<dbReference type="EMBL" id="CP065218">
    <property type="protein sequence ID" value="QPL55523.1"/>
    <property type="molecule type" value="Genomic_DNA"/>
</dbReference>
<evidence type="ECO:0000313" key="2">
    <source>
        <dbReference type="Proteomes" id="UP000594435"/>
    </source>
</evidence>
<reference evidence="1 2" key="1">
    <citation type="submission" date="2020-11" db="EMBL/GenBank/DDBJ databases">
        <title>Complete and Circularized Genome Assembly of a human isolate of Vibrio navarrensis biotype pommerensis with MiSeq and MinION Sequence Data.</title>
        <authorList>
            <person name="Schwartz K."/>
            <person name="Borowiak M."/>
            <person name="Deneke C."/>
            <person name="Balau V."/>
            <person name="Metelmann C."/>
            <person name="Strauch E."/>
        </authorList>
    </citation>
    <scope>NUCLEOTIDE SEQUENCE [LARGE SCALE GENOMIC DNA]</scope>
    <source>
        <strain evidence="1 2">20-VB00237</strain>
    </source>
</reference>
<dbReference type="Proteomes" id="UP000594435">
    <property type="component" value="Chromosome 2"/>
</dbReference>
<organism evidence="1 2">
    <name type="scientific">Vibrio navarrensis</name>
    <dbReference type="NCBI Taxonomy" id="29495"/>
    <lineage>
        <taxon>Bacteria</taxon>
        <taxon>Pseudomonadati</taxon>
        <taxon>Pseudomonadota</taxon>
        <taxon>Gammaproteobacteria</taxon>
        <taxon>Vibrionales</taxon>
        <taxon>Vibrionaceae</taxon>
        <taxon>Vibrio</taxon>
    </lineage>
</organism>